<evidence type="ECO:0000256" key="1">
    <source>
        <dbReference type="ARBA" id="ARBA00001393"/>
    </source>
</evidence>
<evidence type="ECO:0000256" key="18">
    <source>
        <dbReference type="HAMAP-Rule" id="MF_00110"/>
    </source>
</evidence>
<evidence type="ECO:0000256" key="2">
    <source>
        <dbReference type="ARBA" id="ARBA00001911"/>
    </source>
</evidence>
<dbReference type="InterPro" id="IPR030963">
    <property type="entry name" value="DHQ_synth_fam"/>
</dbReference>
<dbReference type="GO" id="GO:0003856">
    <property type="term" value="F:3-dehydroquinate synthase activity"/>
    <property type="evidence" value="ECO:0007669"/>
    <property type="project" value="UniProtKB-UniRule"/>
</dbReference>
<evidence type="ECO:0000256" key="17">
    <source>
        <dbReference type="ARBA" id="ARBA00023285"/>
    </source>
</evidence>
<comment type="subcellular location">
    <subcellularLocation>
        <location evidence="4 18">Cytoplasm</location>
    </subcellularLocation>
</comment>
<gene>
    <name evidence="18" type="primary">aroB</name>
    <name evidence="21" type="ORF">SAMN06265361_103394</name>
</gene>
<evidence type="ECO:0000313" key="22">
    <source>
        <dbReference type="Proteomes" id="UP001157946"/>
    </source>
</evidence>
<comment type="cofactor">
    <cofactor evidence="2 18">
        <name>NAD(+)</name>
        <dbReference type="ChEBI" id="CHEBI:57540"/>
    </cofactor>
</comment>
<evidence type="ECO:0000256" key="4">
    <source>
        <dbReference type="ARBA" id="ARBA00004496"/>
    </source>
</evidence>
<reference evidence="21" key="1">
    <citation type="submission" date="2017-05" db="EMBL/GenBank/DDBJ databases">
        <authorList>
            <person name="Varghese N."/>
            <person name="Submissions S."/>
        </authorList>
    </citation>
    <scope>NUCLEOTIDE SEQUENCE</scope>
    <source>
        <strain evidence="21">DSM 45262</strain>
    </source>
</reference>
<feature type="binding site" evidence="18">
    <location>
        <position position="153"/>
    </location>
    <ligand>
        <name>NAD(+)</name>
        <dbReference type="ChEBI" id="CHEBI:57540"/>
    </ligand>
</feature>
<dbReference type="Gene3D" id="1.20.1090.10">
    <property type="entry name" value="Dehydroquinate synthase-like - alpha domain"/>
    <property type="match status" value="1"/>
</dbReference>
<comment type="cofactor">
    <cofactor evidence="18">
        <name>Co(2+)</name>
        <dbReference type="ChEBI" id="CHEBI:48828"/>
    </cofactor>
    <cofactor evidence="18">
        <name>Zn(2+)</name>
        <dbReference type="ChEBI" id="CHEBI:29105"/>
    </cofactor>
    <text evidence="18">Binds 1 divalent metal cation per subunit. Can use either Co(2+) or Zn(2+).</text>
</comment>
<evidence type="ECO:0000256" key="3">
    <source>
        <dbReference type="ARBA" id="ARBA00001947"/>
    </source>
</evidence>
<dbReference type="Pfam" id="PF01761">
    <property type="entry name" value="DHQ_synthase"/>
    <property type="match status" value="1"/>
</dbReference>
<keyword evidence="11 18" id="KW-0479">Metal-binding</keyword>
<keyword evidence="9 18" id="KW-0963">Cytoplasm</keyword>
<dbReference type="GO" id="GO:0008652">
    <property type="term" value="P:amino acid biosynthetic process"/>
    <property type="evidence" value="ECO:0007669"/>
    <property type="project" value="UniProtKB-KW"/>
</dbReference>
<evidence type="ECO:0000256" key="6">
    <source>
        <dbReference type="ARBA" id="ARBA00005412"/>
    </source>
</evidence>
<evidence type="ECO:0000259" key="20">
    <source>
        <dbReference type="Pfam" id="PF24621"/>
    </source>
</evidence>
<evidence type="ECO:0000256" key="16">
    <source>
        <dbReference type="ARBA" id="ARBA00023239"/>
    </source>
</evidence>
<dbReference type="InterPro" id="IPR016037">
    <property type="entry name" value="DHQ_synth_AroB"/>
</dbReference>
<evidence type="ECO:0000256" key="12">
    <source>
        <dbReference type="ARBA" id="ARBA00022741"/>
    </source>
</evidence>
<dbReference type="PANTHER" id="PTHR43622">
    <property type="entry name" value="3-DEHYDROQUINATE SYNTHASE"/>
    <property type="match status" value="1"/>
</dbReference>
<comment type="pathway">
    <text evidence="5 18">Metabolic intermediate biosynthesis; chorismate biosynthesis; chorismate from D-erythrose 4-phosphate and phosphoenolpyruvate: step 2/7.</text>
</comment>
<dbReference type="RefSeq" id="WP_284724287.1">
    <property type="nucleotide sequence ID" value="NZ_FXTU01000003.1"/>
</dbReference>
<dbReference type="GO" id="GO:0009423">
    <property type="term" value="P:chorismate biosynthetic process"/>
    <property type="evidence" value="ECO:0007669"/>
    <property type="project" value="UniProtKB-UniRule"/>
</dbReference>
<feature type="binding site" evidence="18">
    <location>
        <position position="186"/>
    </location>
    <ligand>
        <name>Zn(2+)</name>
        <dbReference type="ChEBI" id="CHEBI:29105"/>
    </ligand>
</feature>
<feature type="binding site" evidence="18">
    <location>
        <begin position="132"/>
        <end position="133"/>
    </location>
    <ligand>
        <name>NAD(+)</name>
        <dbReference type="ChEBI" id="CHEBI:57540"/>
    </ligand>
</feature>
<dbReference type="GO" id="GO:0046872">
    <property type="term" value="F:metal ion binding"/>
    <property type="evidence" value="ECO:0007669"/>
    <property type="project" value="UniProtKB-KW"/>
</dbReference>
<dbReference type="FunFam" id="3.40.50.1970:FF:000007">
    <property type="entry name" value="Pentafunctional AROM polypeptide"/>
    <property type="match status" value="1"/>
</dbReference>
<keyword evidence="14 18" id="KW-0520">NAD</keyword>
<comment type="caution">
    <text evidence="18">Lacks conserved residue(s) required for the propagation of feature annotation.</text>
</comment>
<protein>
    <recommendedName>
        <fullName evidence="8 18">3-dehydroquinate synthase</fullName>
        <shortName evidence="18">DHQS</shortName>
        <ecNumber evidence="7 18">4.2.3.4</ecNumber>
    </recommendedName>
</protein>
<feature type="domain" description="3-dehydroquinate synthase N-terminal" evidence="19">
    <location>
        <begin position="71"/>
        <end position="181"/>
    </location>
</feature>
<dbReference type="PANTHER" id="PTHR43622:SF7">
    <property type="entry name" value="3-DEHYDROQUINATE SYNTHASE, CHLOROPLASTIC"/>
    <property type="match status" value="1"/>
</dbReference>
<evidence type="ECO:0000256" key="8">
    <source>
        <dbReference type="ARBA" id="ARBA00017684"/>
    </source>
</evidence>
<feature type="binding site" evidence="18">
    <location>
        <position position="144"/>
    </location>
    <ligand>
        <name>NAD(+)</name>
        <dbReference type="ChEBI" id="CHEBI:57540"/>
    </ligand>
</feature>
<comment type="catalytic activity">
    <reaction evidence="1 18">
        <text>7-phospho-2-dehydro-3-deoxy-D-arabino-heptonate = 3-dehydroquinate + phosphate</text>
        <dbReference type="Rhea" id="RHEA:21968"/>
        <dbReference type="ChEBI" id="CHEBI:32364"/>
        <dbReference type="ChEBI" id="CHEBI:43474"/>
        <dbReference type="ChEBI" id="CHEBI:58394"/>
        <dbReference type="EC" id="4.2.3.4"/>
    </reaction>
</comment>
<dbReference type="EC" id="4.2.3.4" evidence="7 18"/>
<accession>A0AA46AFL5</accession>
<keyword evidence="17 18" id="KW-0170">Cobalt</keyword>
<evidence type="ECO:0000256" key="11">
    <source>
        <dbReference type="ARBA" id="ARBA00022723"/>
    </source>
</evidence>
<evidence type="ECO:0000256" key="10">
    <source>
        <dbReference type="ARBA" id="ARBA00022605"/>
    </source>
</evidence>
<evidence type="ECO:0000259" key="19">
    <source>
        <dbReference type="Pfam" id="PF01761"/>
    </source>
</evidence>
<keyword evidence="12 18" id="KW-0547">Nucleotide-binding</keyword>
<proteinExistence type="inferred from homology"/>
<dbReference type="AlphaFoldDB" id="A0AA46AFL5"/>
<dbReference type="GO" id="GO:0009073">
    <property type="term" value="P:aromatic amino acid family biosynthetic process"/>
    <property type="evidence" value="ECO:0007669"/>
    <property type="project" value="UniProtKB-KW"/>
</dbReference>
<dbReference type="CDD" id="cd08195">
    <property type="entry name" value="DHQS"/>
    <property type="match status" value="1"/>
</dbReference>
<dbReference type="InterPro" id="IPR056179">
    <property type="entry name" value="DHQS_C"/>
</dbReference>
<keyword evidence="15 18" id="KW-0057">Aromatic amino acid biosynthesis</keyword>
<evidence type="ECO:0000313" key="21">
    <source>
        <dbReference type="EMBL" id="SMP20544.1"/>
    </source>
</evidence>
<sequence length="364" mass="39762">MRTLTVNTSNQCYSIHIGRGTYQMLPRLMKEVGVEKDRKLMVITDSSVAPLYGQSLQASLRAEGYQVGMTVFPAGEESKNLSVVERVIGDCLQFGLDRSSVVLALGGGVVGDLAGFVAATYMRGIPFIQLPTTLLAHDSSVGGKVGVNHALGKNYIGAFHQPLMVVFDVDVLRSLPARQVHSGLAEVAKHALIWDVSFVEWLEAHAEELLALSPERLTEAIFRGCEVKSAVVSQDEKELGIRSILNYGHTIGHALEAVSGYRVYTHGEAVAIGMAGASRLSVRLLGAPGELVDRTEQLLRRLRLPIRYAENWPLPALLEAMKKDKKARGGQYTFVLSRKLGQVEMVRGIEEAEIVQTLKEISTQ</sequence>
<dbReference type="InterPro" id="IPR030960">
    <property type="entry name" value="DHQS/DOIS_N"/>
</dbReference>
<feature type="binding site" evidence="18">
    <location>
        <position position="266"/>
    </location>
    <ligand>
        <name>Zn(2+)</name>
        <dbReference type="ChEBI" id="CHEBI:29105"/>
    </ligand>
</feature>
<keyword evidence="16 18" id="KW-0456">Lyase</keyword>
<dbReference type="SUPFAM" id="SSF56796">
    <property type="entry name" value="Dehydroquinate synthase-like"/>
    <property type="match status" value="1"/>
</dbReference>
<evidence type="ECO:0000256" key="9">
    <source>
        <dbReference type="ARBA" id="ARBA00022490"/>
    </source>
</evidence>
<comment type="cofactor">
    <cofactor evidence="3">
        <name>Zn(2+)</name>
        <dbReference type="ChEBI" id="CHEBI:29105"/>
    </cofactor>
</comment>
<name>A0AA46AFL5_9BACL</name>
<dbReference type="PIRSF" id="PIRSF001455">
    <property type="entry name" value="DHQ_synth"/>
    <property type="match status" value="1"/>
</dbReference>
<feature type="domain" description="3-dehydroquinate synthase C-terminal" evidence="20">
    <location>
        <begin position="183"/>
        <end position="327"/>
    </location>
</feature>
<dbReference type="InterPro" id="IPR050071">
    <property type="entry name" value="Dehydroquinate_synthase"/>
</dbReference>
<dbReference type="GO" id="GO:0005737">
    <property type="term" value="C:cytoplasm"/>
    <property type="evidence" value="ECO:0007669"/>
    <property type="project" value="UniProtKB-SubCell"/>
</dbReference>
<evidence type="ECO:0000256" key="7">
    <source>
        <dbReference type="ARBA" id="ARBA00013031"/>
    </source>
</evidence>
<dbReference type="EMBL" id="FXTU01000003">
    <property type="protein sequence ID" value="SMP20544.1"/>
    <property type="molecule type" value="Genomic_DNA"/>
</dbReference>
<feature type="binding site" evidence="18">
    <location>
        <position position="249"/>
    </location>
    <ligand>
        <name>Zn(2+)</name>
        <dbReference type="ChEBI" id="CHEBI:29105"/>
    </ligand>
</feature>
<dbReference type="HAMAP" id="MF_00110">
    <property type="entry name" value="DHQ_synthase"/>
    <property type="match status" value="1"/>
</dbReference>
<evidence type="ECO:0000256" key="15">
    <source>
        <dbReference type="ARBA" id="ARBA00023141"/>
    </source>
</evidence>
<keyword evidence="10 18" id="KW-0028">Amino-acid biosynthesis</keyword>
<dbReference type="Proteomes" id="UP001157946">
    <property type="component" value="Unassembled WGS sequence"/>
</dbReference>
<comment type="similarity">
    <text evidence="6 18">Belongs to the sugar phosphate cyclases superfamily. Dehydroquinate synthase family.</text>
</comment>
<evidence type="ECO:0000256" key="13">
    <source>
        <dbReference type="ARBA" id="ARBA00022833"/>
    </source>
</evidence>
<feature type="binding site" evidence="18">
    <location>
        <begin position="108"/>
        <end position="112"/>
    </location>
    <ligand>
        <name>NAD(+)</name>
        <dbReference type="ChEBI" id="CHEBI:57540"/>
    </ligand>
</feature>
<keyword evidence="22" id="KW-1185">Reference proteome</keyword>
<evidence type="ECO:0000256" key="14">
    <source>
        <dbReference type="ARBA" id="ARBA00023027"/>
    </source>
</evidence>
<comment type="caution">
    <text evidence="21">The sequence shown here is derived from an EMBL/GenBank/DDBJ whole genome shotgun (WGS) entry which is preliminary data.</text>
</comment>
<dbReference type="Gene3D" id="3.40.50.1970">
    <property type="match status" value="1"/>
</dbReference>
<comment type="function">
    <text evidence="18">Catalyzes the conversion of 3-deoxy-D-arabino-heptulosonate 7-phosphate (DAHP) to dehydroquinate (DHQ).</text>
</comment>
<dbReference type="GO" id="GO:0000166">
    <property type="term" value="F:nucleotide binding"/>
    <property type="evidence" value="ECO:0007669"/>
    <property type="project" value="UniProtKB-KW"/>
</dbReference>
<keyword evidence="13 18" id="KW-0862">Zinc</keyword>
<organism evidence="21 22">
    <name type="scientific">Laceyella tengchongensis</name>
    <dbReference type="NCBI Taxonomy" id="574699"/>
    <lineage>
        <taxon>Bacteria</taxon>
        <taxon>Bacillati</taxon>
        <taxon>Bacillota</taxon>
        <taxon>Bacilli</taxon>
        <taxon>Bacillales</taxon>
        <taxon>Thermoactinomycetaceae</taxon>
        <taxon>Laceyella</taxon>
    </lineage>
</organism>
<evidence type="ECO:0000256" key="5">
    <source>
        <dbReference type="ARBA" id="ARBA00004661"/>
    </source>
</evidence>
<dbReference type="Pfam" id="PF24621">
    <property type="entry name" value="DHQS_C"/>
    <property type="match status" value="1"/>
</dbReference>
<dbReference type="NCBIfam" id="TIGR01357">
    <property type="entry name" value="aroB"/>
    <property type="match status" value="1"/>
</dbReference>